<proteinExistence type="predicted"/>
<feature type="region of interest" description="Disordered" evidence="1">
    <location>
        <begin position="41"/>
        <end position="112"/>
    </location>
</feature>
<comment type="caution">
    <text evidence="2">The sequence shown here is derived from an EMBL/GenBank/DDBJ whole genome shotgun (WGS) entry which is preliminary data.</text>
</comment>
<accession>K0RTL5</accession>
<organism evidence="2 3">
    <name type="scientific">Thalassiosira oceanica</name>
    <name type="common">Marine diatom</name>
    <dbReference type="NCBI Taxonomy" id="159749"/>
    <lineage>
        <taxon>Eukaryota</taxon>
        <taxon>Sar</taxon>
        <taxon>Stramenopiles</taxon>
        <taxon>Ochrophyta</taxon>
        <taxon>Bacillariophyta</taxon>
        <taxon>Coscinodiscophyceae</taxon>
        <taxon>Thalassiosirophycidae</taxon>
        <taxon>Thalassiosirales</taxon>
        <taxon>Thalassiosiraceae</taxon>
        <taxon>Thalassiosira</taxon>
    </lineage>
</organism>
<gene>
    <name evidence="2" type="ORF">THAOC_31038</name>
</gene>
<dbReference type="EMBL" id="AGNL01044250">
    <property type="protein sequence ID" value="EJK50032.1"/>
    <property type="molecule type" value="Genomic_DNA"/>
</dbReference>
<evidence type="ECO:0000313" key="3">
    <source>
        <dbReference type="Proteomes" id="UP000266841"/>
    </source>
</evidence>
<protein>
    <submittedName>
        <fullName evidence="2">Uncharacterized protein</fullName>
    </submittedName>
</protein>
<evidence type="ECO:0000313" key="2">
    <source>
        <dbReference type="EMBL" id="EJK50032.1"/>
    </source>
</evidence>
<reference evidence="2 3" key="1">
    <citation type="journal article" date="2012" name="Genome Biol.">
        <title>Genome and low-iron response of an oceanic diatom adapted to chronic iron limitation.</title>
        <authorList>
            <person name="Lommer M."/>
            <person name="Specht M."/>
            <person name="Roy A.S."/>
            <person name="Kraemer L."/>
            <person name="Andreson R."/>
            <person name="Gutowska M.A."/>
            <person name="Wolf J."/>
            <person name="Bergner S.V."/>
            <person name="Schilhabel M.B."/>
            <person name="Klostermeier U.C."/>
            <person name="Beiko R.G."/>
            <person name="Rosenstiel P."/>
            <person name="Hippler M."/>
            <person name="Laroche J."/>
        </authorList>
    </citation>
    <scope>NUCLEOTIDE SEQUENCE [LARGE SCALE GENOMIC DNA]</scope>
    <source>
        <strain evidence="2 3">CCMP1005</strain>
    </source>
</reference>
<name>K0RTL5_THAOC</name>
<sequence>PPWADQRARQPVHRLVEGILGRRRERRPPGLLVLRVVRGEERAARGGRGERRRRAARPRPTEHRARTGNAPAEATRAAAIKSRAFAAATGSRRGRRRDGRLECAAAGPSPGG</sequence>
<feature type="non-terminal residue" evidence="2">
    <location>
        <position position="1"/>
    </location>
</feature>
<feature type="compositionally biased region" description="Low complexity" evidence="1">
    <location>
        <begin position="72"/>
        <end position="91"/>
    </location>
</feature>
<evidence type="ECO:0000256" key="1">
    <source>
        <dbReference type="SAM" id="MobiDB-lite"/>
    </source>
</evidence>
<keyword evidence="3" id="KW-1185">Reference proteome</keyword>
<dbReference type="Proteomes" id="UP000266841">
    <property type="component" value="Unassembled WGS sequence"/>
</dbReference>
<dbReference type="AlphaFoldDB" id="K0RTL5"/>